<dbReference type="PRINTS" id="PR00080">
    <property type="entry name" value="SDRFAMILY"/>
</dbReference>
<dbReference type="PANTHER" id="PTHR44196">
    <property type="entry name" value="DEHYDROGENASE/REDUCTASE SDR FAMILY MEMBER 7B"/>
    <property type="match status" value="1"/>
</dbReference>
<dbReference type="PROSITE" id="PS00061">
    <property type="entry name" value="ADH_SHORT"/>
    <property type="match status" value="1"/>
</dbReference>
<reference evidence="4 5" key="1">
    <citation type="submission" date="2016-08" db="EMBL/GenBank/DDBJ databases">
        <title>Genome sequencing of Paenibacillus sp. TI45-13ar, isolated from Korean traditional nuruk.</title>
        <authorList>
            <person name="Kim S.-J."/>
        </authorList>
    </citation>
    <scope>NUCLEOTIDE SEQUENCE [LARGE SCALE GENOMIC DNA]</scope>
    <source>
        <strain evidence="4 5">TI45-13ar</strain>
    </source>
</reference>
<comment type="caution">
    <text evidence="4">The sequence shown here is derived from an EMBL/GenBank/DDBJ whole genome shotgun (WGS) entry which is preliminary data.</text>
</comment>
<evidence type="ECO:0000256" key="3">
    <source>
        <dbReference type="RuleBase" id="RU000363"/>
    </source>
</evidence>
<dbReference type="EMBL" id="MDER01000028">
    <property type="protein sequence ID" value="ODP29820.1"/>
    <property type="molecule type" value="Genomic_DNA"/>
</dbReference>
<accession>A0A1E3LA45</accession>
<dbReference type="GO" id="GO:0016616">
    <property type="term" value="F:oxidoreductase activity, acting on the CH-OH group of donors, NAD or NADP as acceptor"/>
    <property type="evidence" value="ECO:0007669"/>
    <property type="project" value="UniProtKB-ARBA"/>
</dbReference>
<name>A0A1E3LA45_9BACL</name>
<evidence type="ECO:0000256" key="1">
    <source>
        <dbReference type="ARBA" id="ARBA00006484"/>
    </source>
</evidence>
<dbReference type="Proteomes" id="UP000094578">
    <property type="component" value="Unassembled WGS sequence"/>
</dbReference>
<comment type="similarity">
    <text evidence="1 3">Belongs to the short-chain dehydrogenases/reductases (SDR) family.</text>
</comment>
<dbReference type="Pfam" id="PF00106">
    <property type="entry name" value="adh_short"/>
    <property type="match status" value="1"/>
</dbReference>
<dbReference type="InterPro" id="IPR020904">
    <property type="entry name" value="Sc_DH/Rdtase_CS"/>
</dbReference>
<dbReference type="AlphaFoldDB" id="A0A1E3LA45"/>
<dbReference type="PANTHER" id="PTHR44196:SF1">
    <property type="entry name" value="DEHYDROGENASE_REDUCTASE SDR FAMILY MEMBER 7B"/>
    <property type="match status" value="1"/>
</dbReference>
<evidence type="ECO:0000313" key="4">
    <source>
        <dbReference type="EMBL" id="ODP29820.1"/>
    </source>
</evidence>
<dbReference type="EC" id="1.1.1.51" evidence="4"/>
<dbReference type="PIRSF" id="PIRSF000126">
    <property type="entry name" value="11-beta-HSD1"/>
    <property type="match status" value="1"/>
</dbReference>
<dbReference type="PATRIC" id="fig|1886670.3.peg.819"/>
<dbReference type="STRING" id="1886670.PTI45_00798"/>
<dbReference type="InterPro" id="IPR002347">
    <property type="entry name" value="SDR_fam"/>
</dbReference>
<organism evidence="4 5">
    <name type="scientific">Paenibacillus nuruki</name>
    <dbReference type="NCBI Taxonomy" id="1886670"/>
    <lineage>
        <taxon>Bacteria</taxon>
        <taxon>Bacillati</taxon>
        <taxon>Bacillota</taxon>
        <taxon>Bacilli</taxon>
        <taxon>Bacillales</taxon>
        <taxon>Paenibacillaceae</taxon>
        <taxon>Paenibacillus</taxon>
    </lineage>
</organism>
<evidence type="ECO:0000313" key="5">
    <source>
        <dbReference type="Proteomes" id="UP000094578"/>
    </source>
</evidence>
<gene>
    <name evidence="4" type="ORF">PTI45_00798</name>
</gene>
<dbReference type="PRINTS" id="PR00081">
    <property type="entry name" value="GDHRDH"/>
</dbReference>
<dbReference type="InterPro" id="IPR036291">
    <property type="entry name" value="NAD(P)-bd_dom_sf"/>
</dbReference>
<keyword evidence="5" id="KW-1185">Reference proteome</keyword>
<proteinExistence type="inferred from homology"/>
<dbReference type="SUPFAM" id="SSF51735">
    <property type="entry name" value="NAD(P)-binding Rossmann-fold domains"/>
    <property type="match status" value="1"/>
</dbReference>
<keyword evidence="2 4" id="KW-0560">Oxidoreductase</keyword>
<evidence type="ECO:0000256" key="2">
    <source>
        <dbReference type="ARBA" id="ARBA00023002"/>
    </source>
</evidence>
<dbReference type="Gene3D" id="3.40.50.720">
    <property type="entry name" value="NAD(P)-binding Rossmann-like Domain"/>
    <property type="match status" value="1"/>
</dbReference>
<dbReference type="FunFam" id="3.40.50.720:FF:000047">
    <property type="entry name" value="NADP-dependent L-serine/L-allo-threonine dehydrogenase"/>
    <property type="match status" value="1"/>
</dbReference>
<protein>
    <submittedName>
        <fullName evidence="4">3(Or 17)-beta-hydroxysteroid dehydrogenase</fullName>
        <ecNumber evidence="4">1.1.1.51</ecNumber>
    </submittedName>
</protein>
<dbReference type="GO" id="GO:0016020">
    <property type="term" value="C:membrane"/>
    <property type="evidence" value="ECO:0007669"/>
    <property type="project" value="TreeGrafter"/>
</dbReference>
<sequence>MQYVYCDNMVKLANKVVLITGASSGLGAGVASLLVEKGAIPILTARSEDKLQTLSRQLKGEHQIIRMDVQQDEDVKRVVAQVIKQYGKIDILLNNAGYGQFKTIAEMPIEDYQTMIDVNYLGIVRCTQAVLPHMLAAGTGQIVNIASLAGKFPTAKSTSYTATKHAVFGFTNALRQELRETKIKISSINPGPIATAFFDRADPSGDYVKNVSQFMMTTDKVSRDIVKVMEKRKEELDLPRIAIPAMRIYGLFPRFIDRLTYRLFDRK</sequence>